<dbReference type="Proteomes" id="UP000054630">
    <property type="component" value="Unassembled WGS sequence"/>
</dbReference>
<comment type="caution">
    <text evidence="1">The sequence shown here is derived from an EMBL/GenBank/DDBJ whole genome shotgun (WGS) entry which is preliminary data.</text>
</comment>
<name>A0A0V0S1L4_9BILA</name>
<reference evidence="1 2" key="1">
    <citation type="submission" date="2015-01" db="EMBL/GenBank/DDBJ databases">
        <title>Evolution of Trichinella species and genotypes.</title>
        <authorList>
            <person name="Korhonen P.K."/>
            <person name="Edoardo P."/>
            <person name="Giuseppe L.R."/>
            <person name="Gasser R.B."/>
        </authorList>
    </citation>
    <scope>NUCLEOTIDE SEQUENCE [LARGE SCALE GENOMIC DNA]</scope>
    <source>
        <strain evidence="1">ISS37</strain>
    </source>
</reference>
<organism evidence="1 2">
    <name type="scientific">Trichinella nelsoni</name>
    <dbReference type="NCBI Taxonomy" id="6336"/>
    <lineage>
        <taxon>Eukaryota</taxon>
        <taxon>Metazoa</taxon>
        <taxon>Ecdysozoa</taxon>
        <taxon>Nematoda</taxon>
        <taxon>Enoplea</taxon>
        <taxon>Dorylaimia</taxon>
        <taxon>Trichinellida</taxon>
        <taxon>Trichinellidae</taxon>
        <taxon>Trichinella</taxon>
    </lineage>
</organism>
<dbReference type="AlphaFoldDB" id="A0A0V0S1L4"/>
<sequence>MECGGDVKFIEKTVISKLIFSKISPDCIAIVFQMHVFVHSGFDFSAKEGKPFCAHFHRAHVDISFCVQL</sequence>
<dbReference type="EMBL" id="JYDL01000047">
    <property type="protein sequence ID" value="KRX20632.1"/>
    <property type="molecule type" value="Genomic_DNA"/>
</dbReference>
<protein>
    <submittedName>
        <fullName evidence="1">Uncharacterized protein</fullName>
    </submittedName>
</protein>
<evidence type="ECO:0000313" key="2">
    <source>
        <dbReference type="Proteomes" id="UP000054630"/>
    </source>
</evidence>
<proteinExistence type="predicted"/>
<accession>A0A0V0S1L4</accession>
<keyword evidence="2" id="KW-1185">Reference proteome</keyword>
<evidence type="ECO:0000313" key="1">
    <source>
        <dbReference type="EMBL" id="KRX20632.1"/>
    </source>
</evidence>
<gene>
    <name evidence="1" type="ORF">T07_2568</name>
</gene>